<dbReference type="Proteomes" id="UP000821845">
    <property type="component" value="Chromosome 6"/>
</dbReference>
<keyword evidence="2" id="KW-1185">Reference proteome</keyword>
<gene>
    <name evidence="1" type="ORF">HPB50_000850</name>
</gene>
<proteinExistence type="predicted"/>
<comment type="caution">
    <text evidence="1">The sequence shown here is derived from an EMBL/GenBank/DDBJ whole genome shotgun (WGS) entry which is preliminary data.</text>
</comment>
<sequence>MLTIHEGVVLGRPGPQGSGLGPLVLPPYFGTLQGIPEQLVLFLRVIAGKEREIFGEEIGKASVDDDDDDADYNEKEVQAAGRVHSAEGEARADLVMCIYTMPSRDLTRSVFGVHRGLFMRRRVYGGDPPSSEHSSAQSRVMRLTLSEGGNLGETQEKTSEEGETAQLGDACIGVRSSSRIRESAQSLGGARGITADNGAPVEQGGFIVRGRERHATDMRN</sequence>
<evidence type="ECO:0000313" key="1">
    <source>
        <dbReference type="EMBL" id="KAH6927218.1"/>
    </source>
</evidence>
<organism evidence="1 2">
    <name type="scientific">Hyalomma asiaticum</name>
    <name type="common">Tick</name>
    <dbReference type="NCBI Taxonomy" id="266040"/>
    <lineage>
        <taxon>Eukaryota</taxon>
        <taxon>Metazoa</taxon>
        <taxon>Ecdysozoa</taxon>
        <taxon>Arthropoda</taxon>
        <taxon>Chelicerata</taxon>
        <taxon>Arachnida</taxon>
        <taxon>Acari</taxon>
        <taxon>Parasitiformes</taxon>
        <taxon>Ixodida</taxon>
        <taxon>Ixodoidea</taxon>
        <taxon>Ixodidae</taxon>
        <taxon>Hyalomminae</taxon>
        <taxon>Hyalomma</taxon>
    </lineage>
</organism>
<accession>A0ACB7RXL0</accession>
<evidence type="ECO:0000313" key="2">
    <source>
        <dbReference type="Proteomes" id="UP000821845"/>
    </source>
</evidence>
<dbReference type="EMBL" id="CM023486">
    <property type="protein sequence ID" value="KAH6927218.1"/>
    <property type="molecule type" value="Genomic_DNA"/>
</dbReference>
<protein>
    <submittedName>
        <fullName evidence="1">Uncharacterized protein</fullName>
    </submittedName>
</protein>
<reference evidence="1" key="1">
    <citation type="submission" date="2020-05" db="EMBL/GenBank/DDBJ databases">
        <title>Large-scale comparative analyses of tick genomes elucidate their genetic diversity and vector capacities.</title>
        <authorList>
            <person name="Jia N."/>
            <person name="Wang J."/>
            <person name="Shi W."/>
            <person name="Du L."/>
            <person name="Sun Y."/>
            <person name="Zhan W."/>
            <person name="Jiang J."/>
            <person name="Wang Q."/>
            <person name="Zhang B."/>
            <person name="Ji P."/>
            <person name="Sakyi L.B."/>
            <person name="Cui X."/>
            <person name="Yuan T."/>
            <person name="Jiang B."/>
            <person name="Yang W."/>
            <person name="Lam T.T.-Y."/>
            <person name="Chang Q."/>
            <person name="Ding S."/>
            <person name="Wang X."/>
            <person name="Zhu J."/>
            <person name="Ruan X."/>
            <person name="Zhao L."/>
            <person name="Wei J."/>
            <person name="Que T."/>
            <person name="Du C."/>
            <person name="Cheng J."/>
            <person name="Dai P."/>
            <person name="Han X."/>
            <person name="Huang E."/>
            <person name="Gao Y."/>
            <person name="Liu J."/>
            <person name="Shao H."/>
            <person name="Ye R."/>
            <person name="Li L."/>
            <person name="Wei W."/>
            <person name="Wang X."/>
            <person name="Wang C."/>
            <person name="Yang T."/>
            <person name="Huo Q."/>
            <person name="Li W."/>
            <person name="Guo W."/>
            <person name="Chen H."/>
            <person name="Zhou L."/>
            <person name="Ni X."/>
            <person name="Tian J."/>
            <person name="Zhou Y."/>
            <person name="Sheng Y."/>
            <person name="Liu T."/>
            <person name="Pan Y."/>
            <person name="Xia L."/>
            <person name="Li J."/>
            <person name="Zhao F."/>
            <person name="Cao W."/>
        </authorList>
    </citation>
    <scope>NUCLEOTIDE SEQUENCE</scope>
    <source>
        <strain evidence="1">Hyas-2018</strain>
    </source>
</reference>
<name>A0ACB7RXL0_HYAAI</name>